<accession>A0A1H3EC18</accession>
<keyword evidence="9" id="KW-1185">Reference proteome</keyword>
<protein>
    <recommendedName>
        <fullName evidence="2">Replication factor C small subunit</fullName>
    </recommendedName>
    <alternativeName>
        <fullName evidence="6">Clamp loader small subunit</fullName>
    </alternativeName>
</protein>
<keyword evidence="3" id="KW-0235">DNA replication</keyword>
<dbReference type="Gene3D" id="1.20.272.10">
    <property type="match status" value="1"/>
</dbReference>
<dbReference type="EMBL" id="FNPB01000002">
    <property type="protein sequence ID" value="SDX75808.1"/>
    <property type="molecule type" value="Genomic_DNA"/>
</dbReference>
<keyword evidence="5" id="KW-0067">ATP-binding</keyword>
<dbReference type="SUPFAM" id="SSF48019">
    <property type="entry name" value="post-AAA+ oligomerization domain-like"/>
    <property type="match status" value="1"/>
</dbReference>
<organism evidence="8 9">
    <name type="scientific">Halobellus clavatus</name>
    <dbReference type="NCBI Taxonomy" id="660517"/>
    <lineage>
        <taxon>Archaea</taxon>
        <taxon>Methanobacteriati</taxon>
        <taxon>Methanobacteriota</taxon>
        <taxon>Stenosarchaea group</taxon>
        <taxon>Halobacteria</taxon>
        <taxon>Halobacteriales</taxon>
        <taxon>Haloferacaceae</taxon>
        <taxon>Halobellus</taxon>
    </lineage>
</organism>
<sequence>MDAPLWTETHAPSLTDLPQAEVRERLARTVDEPMNLVVQGPPGVGKTAAVRALASEAHEDPDADLTEINVADFFTRSKKEIREDPRFSRFLQGQTAFSKQYRRGGQENKYKRQWSKRDMISHVMQELASYKPASGTYKTVLLDNAETIREDFQQALRRVMEQYHESTQFVLATRQPSKLIPAIRSRCFPVPVRAPTTDEIESVLAQIAEREDVEADAMALNLVASKADGDLRYAVLAAQHAAVEGEGAITVDSAQTALSEVGHEDDLKAVLDAAAAGEISDARDQVTELIDDDGFDGQELLSELLGVADTYPESFGEANLIRLHRLAGQVDLDLAEGNDGRLHITHLLAAWAGGRDELDGEALV</sequence>
<feature type="domain" description="AAA+ ATPase" evidence="7">
    <location>
        <begin position="32"/>
        <end position="198"/>
    </location>
</feature>
<dbReference type="Proteomes" id="UP000199170">
    <property type="component" value="Unassembled WGS sequence"/>
</dbReference>
<evidence type="ECO:0000313" key="8">
    <source>
        <dbReference type="EMBL" id="SDX75808.1"/>
    </source>
</evidence>
<evidence type="ECO:0000256" key="3">
    <source>
        <dbReference type="ARBA" id="ARBA00022705"/>
    </source>
</evidence>
<evidence type="ECO:0000256" key="2">
    <source>
        <dbReference type="ARBA" id="ARBA00014164"/>
    </source>
</evidence>
<dbReference type="NCBIfam" id="NF009067">
    <property type="entry name" value="PRK12402.1"/>
    <property type="match status" value="1"/>
</dbReference>
<dbReference type="GO" id="GO:0005524">
    <property type="term" value="F:ATP binding"/>
    <property type="evidence" value="ECO:0007669"/>
    <property type="project" value="UniProtKB-KW"/>
</dbReference>
<proteinExistence type="inferred from homology"/>
<evidence type="ECO:0000256" key="1">
    <source>
        <dbReference type="ARBA" id="ARBA00009668"/>
    </source>
</evidence>
<dbReference type="Pfam" id="PF00004">
    <property type="entry name" value="AAA"/>
    <property type="match status" value="1"/>
</dbReference>
<dbReference type="PANTHER" id="PTHR11669">
    <property type="entry name" value="REPLICATION FACTOR C / DNA POLYMERASE III GAMMA-TAU SUBUNIT"/>
    <property type="match status" value="1"/>
</dbReference>
<dbReference type="InterPro" id="IPR003593">
    <property type="entry name" value="AAA+_ATPase"/>
</dbReference>
<dbReference type="InterPro" id="IPR050238">
    <property type="entry name" value="DNA_Rep/Repair_Clamp_Loader"/>
</dbReference>
<dbReference type="RefSeq" id="WP_089765548.1">
    <property type="nucleotide sequence ID" value="NZ_FNPB01000002.1"/>
</dbReference>
<dbReference type="AlphaFoldDB" id="A0A1H3EC18"/>
<name>A0A1H3EC18_9EURY</name>
<dbReference type="GO" id="GO:0003689">
    <property type="term" value="F:DNA clamp loader activity"/>
    <property type="evidence" value="ECO:0007669"/>
    <property type="project" value="TreeGrafter"/>
</dbReference>
<dbReference type="GO" id="GO:0006281">
    <property type="term" value="P:DNA repair"/>
    <property type="evidence" value="ECO:0007669"/>
    <property type="project" value="TreeGrafter"/>
</dbReference>
<evidence type="ECO:0000313" key="9">
    <source>
        <dbReference type="Proteomes" id="UP000199170"/>
    </source>
</evidence>
<dbReference type="Pfam" id="PF08542">
    <property type="entry name" value="Rep_fac_C"/>
    <property type="match status" value="1"/>
</dbReference>
<dbReference type="InterPro" id="IPR008921">
    <property type="entry name" value="DNA_pol3_clamp-load_cplx_C"/>
</dbReference>
<reference evidence="9" key="1">
    <citation type="submission" date="2016-10" db="EMBL/GenBank/DDBJ databases">
        <authorList>
            <person name="Varghese N."/>
            <person name="Submissions S."/>
        </authorList>
    </citation>
    <scope>NUCLEOTIDE SEQUENCE [LARGE SCALE GENOMIC DNA]</scope>
    <source>
        <strain evidence="9">CGMCC 1.10118</strain>
    </source>
</reference>
<dbReference type="GO" id="GO:0003677">
    <property type="term" value="F:DNA binding"/>
    <property type="evidence" value="ECO:0007669"/>
    <property type="project" value="InterPro"/>
</dbReference>
<dbReference type="GO" id="GO:0006261">
    <property type="term" value="P:DNA-templated DNA replication"/>
    <property type="evidence" value="ECO:0007669"/>
    <property type="project" value="TreeGrafter"/>
</dbReference>
<evidence type="ECO:0000256" key="6">
    <source>
        <dbReference type="ARBA" id="ARBA00031749"/>
    </source>
</evidence>
<dbReference type="Gene3D" id="1.10.8.60">
    <property type="match status" value="1"/>
</dbReference>
<dbReference type="SUPFAM" id="SSF52540">
    <property type="entry name" value="P-loop containing nucleoside triphosphate hydrolases"/>
    <property type="match status" value="1"/>
</dbReference>
<gene>
    <name evidence="8" type="ORF">SAMN04487946_102150</name>
</gene>
<dbReference type="GO" id="GO:0005663">
    <property type="term" value="C:DNA replication factor C complex"/>
    <property type="evidence" value="ECO:0007669"/>
    <property type="project" value="TreeGrafter"/>
</dbReference>
<dbReference type="CDD" id="cd00009">
    <property type="entry name" value="AAA"/>
    <property type="match status" value="1"/>
</dbReference>
<keyword evidence="4" id="KW-0547">Nucleotide-binding</keyword>
<comment type="similarity">
    <text evidence="1">Belongs to the activator 1 small subunits family. RfcS subfamily.</text>
</comment>
<dbReference type="InterPro" id="IPR013748">
    <property type="entry name" value="Rep_factorC_C"/>
</dbReference>
<dbReference type="InterPro" id="IPR003959">
    <property type="entry name" value="ATPase_AAA_core"/>
</dbReference>
<dbReference type="OrthoDB" id="301951at2157"/>
<dbReference type="PANTHER" id="PTHR11669:SF20">
    <property type="entry name" value="REPLICATION FACTOR C SUBUNIT 4"/>
    <property type="match status" value="1"/>
</dbReference>
<evidence type="ECO:0000259" key="7">
    <source>
        <dbReference type="SMART" id="SM00382"/>
    </source>
</evidence>
<dbReference type="Gene3D" id="3.40.50.300">
    <property type="entry name" value="P-loop containing nucleotide triphosphate hydrolases"/>
    <property type="match status" value="1"/>
</dbReference>
<dbReference type="InterPro" id="IPR027417">
    <property type="entry name" value="P-loop_NTPase"/>
</dbReference>
<dbReference type="STRING" id="660517.SAMN04487946_102150"/>
<dbReference type="SMART" id="SM00382">
    <property type="entry name" value="AAA"/>
    <property type="match status" value="1"/>
</dbReference>
<evidence type="ECO:0000256" key="4">
    <source>
        <dbReference type="ARBA" id="ARBA00022741"/>
    </source>
</evidence>
<evidence type="ECO:0000256" key="5">
    <source>
        <dbReference type="ARBA" id="ARBA00022840"/>
    </source>
</evidence>